<organism evidence="2">
    <name type="scientific">Strombidinopsis acuminata</name>
    <dbReference type="NCBI Taxonomy" id="141414"/>
    <lineage>
        <taxon>Eukaryota</taxon>
        <taxon>Sar</taxon>
        <taxon>Alveolata</taxon>
        <taxon>Ciliophora</taxon>
        <taxon>Intramacronucleata</taxon>
        <taxon>Spirotrichea</taxon>
        <taxon>Choreotrichia</taxon>
        <taxon>Choreotrichida</taxon>
        <taxon>Strombidinopsidae</taxon>
        <taxon>Strombidinopsis</taxon>
    </lineage>
</organism>
<keyword evidence="1" id="KW-1133">Transmembrane helix</keyword>
<dbReference type="EMBL" id="HBIQ01026116">
    <property type="protein sequence ID" value="CAE0538771.1"/>
    <property type="molecule type" value="Transcribed_RNA"/>
</dbReference>
<accession>A0A7S3RYH5</accession>
<dbReference type="PANTHER" id="PTHR15949">
    <property type="entry name" value="TESTIS-EXPRESSED PROTEIN 264"/>
    <property type="match status" value="1"/>
</dbReference>
<keyword evidence="1" id="KW-0812">Transmembrane</keyword>
<evidence type="ECO:0000313" key="2">
    <source>
        <dbReference type="EMBL" id="CAE0538771.1"/>
    </source>
</evidence>
<evidence type="ECO:0008006" key="3">
    <source>
        <dbReference type="Google" id="ProtNLM"/>
    </source>
</evidence>
<dbReference type="InterPro" id="IPR011256">
    <property type="entry name" value="Reg_factor_effector_dom_sf"/>
</dbReference>
<dbReference type="Gene3D" id="3.20.80.10">
    <property type="entry name" value="Regulatory factor, effector binding domain"/>
    <property type="match status" value="1"/>
</dbReference>
<sequence length="203" mass="23330">MLVFDTTIELVLLALFAIWYIGLFSMIRGVTVYERKWVGGTLYYKPYSGNYNDIGPVYEKAWADMNSYVETEPKKFPMPLVGIYYDDAKKTNSRAVVGFLARHAVTEEQTKHFTSMGYMVKELPKAKSIFASHSIPNRWGIFYGIAAAKVYPKLFARAAEKYGSTKKDGHYAVEMHPIYRAEVDYYVPVENGSDFFLFDKKQN</sequence>
<protein>
    <recommendedName>
        <fullName evidence="3">GyrI-like small molecule binding domain-containing protein</fullName>
    </recommendedName>
</protein>
<dbReference type="PANTHER" id="PTHR15949:SF3">
    <property type="entry name" value="TESTIS-EXPRESSED PROTEIN 264"/>
    <property type="match status" value="1"/>
</dbReference>
<reference evidence="2" key="1">
    <citation type="submission" date="2021-01" db="EMBL/GenBank/DDBJ databases">
        <authorList>
            <person name="Corre E."/>
            <person name="Pelletier E."/>
            <person name="Niang G."/>
            <person name="Scheremetjew M."/>
            <person name="Finn R."/>
            <person name="Kale V."/>
            <person name="Holt S."/>
            <person name="Cochrane G."/>
            <person name="Meng A."/>
            <person name="Brown T."/>
            <person name="Cohen L."/>
        </authorList>
    </citation>
    <scope>NUCLEOTIDE SEQUENCE</scope>
    <source>
        <strain evidence="2">SPMC142</strain>
    </source>
</reference>
<name>A0A7S3RYH5_9SPIT</name>
<keyword evidence="1" id="KW-0472">Membrane</keyword>
<dbReference type="AlphaFoldDB" id="A0A7S3RYH5"/>
<evidence type="ECO:0000256" key="1">
    <source>
        <dbReference type="SAM" id="Phobius"/>
    </source>
</evidence>
<gene>
    <name evidence="2" type="ORF">SACU0126_LOCUS8530</name>
</gene>
<proteinExistence type="predicted"/>
<feature type="transmembrane region" description="Helical" evidence="1">
    <location>
        <begin position="6"/>
        <end position="27"/>
    </location>
</feature>